<evidence type="ECO:0000313" key="3">
    <source>
        <dbReference type="Proteomes" id="UP000317835"/>
    </source>
</evidence>
<reference evidence="2 3" key="1">
    <citation type="submission" date="2019-02" db="EMBL/GenBank/DDBJ databases">
        <title>Deep-cultivation of Planctomycetes and their phenomic and genomic characterization uncovers novel biology.</title>
        <authorList>
            <person name="Wiegand S."/>
            <person name="Jogler M."/>
            <person name="Boedeker C."/>
            <person name="Pinto D."/>
            <person name="Vollmers J."/>
            <person name="Rivas-Marin E."/>
            <person name="Kohn T."/>
            <person name="Peeters S.H."/>
            <person name="Heuer A."/>
            <person name="Rast P."/>
            <person name="Oberbeckmann S."/>
            <person name="Bunk B."/>
            <person name="Jeske O."/>
            <person name="Meyerdierks A."/>
            <person name="Storesund J.E."/>
            <person name="Kallscheuer N."/>
            <person name="Luecker S."/>
            <person name="Lage O.M."/>
            <person name="Pohl T."/>
            <person name="Merkel B.J."/>
            <person name="Hornburger P."/>
            <person name="Mueller R.-W."/>
            <person name="Bruemmer F."/>
            <person name="Labrenz M."/>
            <person name="Spormann A.M."/>
            <person name="Op den Camp H."/>
            <person name="Overmann J."/>
            <person name="Amann R."/>
            <person name="Jetten M.S.M."/>
            <person name="Mascher T."/>
            <person name="Medema M.H."/>
            <person name="Devos D.P."/>
            <person name="Kaster A.-K."/>
            <person name="Ovreas L."/>
            <person name="Rohde M."/>
            <person name="Galperin M.Y."/>
            <person name="Jogler C."/>
        </authorList>
    </citation>
    <scope>NUCLEOTIDE SEQUENCE [LARGE SCALE GENOMIC DNA]</scope>
    <source>
        <strain evidence="2 3">ElP</strain>
    </source>
</reference>
<proteinExistence type="predicted"/>
<name>A0A518H3L0_9BACT</name>
<keyword evidence="3" id="KW-1185">Reference proteome</keyword>
<feature type="chain" id="PRO_5022145040" evidence="1">
    <location>
        <begin position="30"/>
        <end position="250"/>
    </location>
</feature>
<sequence precursor="true">MPRPTILRSMLALAASALLALPGPPTAGAQGPFTGGAGMAGISPPRFEPGGSWARVITATPKWLVLENAAGQQFPVSFNAIELFVIRWPAGLAMAAPGTLAEATGMDLSNGSLVTGHLDLYEGAARSLVSPTSLVLVGFNRVMTPTDPYQMNTFGQFTLLPGEELIPQRRHVVGPLISASPIVIATPGNQVAQVVPGAGGMSITQVTIGSPSFVRPGDSVWFLPINAGPQSLALGRMVVYKDVPMNQFVP</sequence>
<dbReference type="OrthoDB" id="266277at2"/>
<feature type="signal peptide" evidence="1">
    <location>
        <begin position="1"/>
        <end position="29"/>
    </location>
</feature>
<dbReference type="Proteomes" id="UP000317835">
    <property type="component" value="Chromosome"/>
</dbReference>
<dbReference type="AlphaFoldDB" id="A0A518H3L0"/>
<gene>
    <name evidence="2" type="ORF">ElP_33230</name>
</gene>
<keyword evidence="1" id="KW-0732">Signal</keyword>
<dbReference type="EMBL" id="CP036426">
    <property type="protein sequence ID" value="QDV35420.1"/>
    <property type="molecule type" value="Genomic_DNA"/>
</dbReference>
<evidence type="ECO:0000313" key="2">
    <source>
        <dbReference type="EMBL" id="QDV35420.1"/>
    </source>
</evidence>
<dbReference type="KEGG" id="tpla:ElP_33230"/>
<protein>
    <submittedName>
        <fullName evidence="2">Uncharacterized protein</fullName>
    </submittedName>
</protein>
<dbReference type="RefSeq" id="WP_145271017.1">
    <property type="nucleotide sequence ID" value="NZ_CP036426.1"/>
</dbReference>
<accession>A0A518H3L0</accession>
<evidence type="ECO:0000256" key="1">
    <source>
        <dbReference type="SAM" id="SignalP"/>
    </source>
</evidence>
<organism evidence="2 3">
    <name type="scientific">Tautonia plasticadhaerens</name>
    <dbReference type="NCBI Taxonomy" id="2527974"/>
    <lineage>
        <taxon>Bacteria</taxon>
        <taxon>Pseudomonadati</taxon>
        <taxon>Planctomycetota</taxon>
        <taxon>Planctomycetia</taxon>
        <taxon>Isosphaerales</taxon>
        <taxon>Isosphaeraceae</taxon>
        <taxon>Tautonia</taxon>
    </lineage>
</organism>